<dbReference type="VEuPathDB" id="CryptoDB:CmeUKMEL1_09570"/>
<proteinExistence type="inferred from homology"/>
<dbReference type="Pfam" id="PF00022">
    <property type="entry name" value="Actin"/>
    <property type="match status" value="1"/>
</dbReference>
<dbReference type="PANTHER" id="PTHR11937">
    <property type="entry name" value="ACTIN"/>
    <property type="match status" value="1"/>
</dbReference>
<evidence type="ECO:0000256" key="1">
    <source>
        <dbReference type="ARBA" id="ARBA00049360"/>
    </source>
</evidence>
<dbReference type="OrthoDB" id="337660at2759"/>
<gene>
    <name evidence="3" type="ORF">CmeUKMEL1_09570</name>
</gene>
<dbReference type="Gene3D" id="3.30.420.40">
    <property type="match status" value="2"/>
</dbReference>
<dbReference type="EMBL" id="JIBK01000025">
    <property type="protein sequence ID" value="POM83873.1"/>
    <property type="molecule type" value="Genomic_DNA"/>
</dbReference>
<dbReference type="Proteomes" id="UP000236928">
    <property type="component" value="Unassembled WGS sequence"/>
</dbReference>
<dbReference type="InterPro" id="IPR004000">
    <property type="entry name" value="Actin"/>
</dbReference>
<accession>A0A2P4Z1C2</accession>
<protein>
    <submittedName>
        <fullName evidence="3">Actin family protein</fullName>
    </submittedName>
</protein>
<dbReference type="SUPFAM" id="SSF53067">
    <property type="entry name" value="Actin-like ATPase domain"/>
    <property type="match status" value="2"/>
</dbReference>
<dbReference type="InterPro" id="IPR043129">
    <property type="entry name" value="ATPase_NBD"/>
</dbReference>
<evidence type="ECO:0000256" key="2">
    <source>
        <dbReference type="RuleBase" id="RU000487"/>
    </source>
</evidence>
<dbReference type="AlphaFoldDB" id="A0A2P4Z1C2"/>
<name>A0A2P4Z1C2_9CRYT</name>
<evidence type="ECO:0000313" key="4">
    <source>
        <dbReference type="Proteomes" id="UP000236928"/>
    </source>
</evidence>
<organism evidence="3 4">
    <name type="scientific">Cryptosporidium meleagridis</name>
    <dbReference type="NCBI Taxonomy" id="93969"/>
    <lineage>
        <taxon>Eukaryota</taxon>
        <taxon>Sar</taxon>
        <taxon>Alveolata</taxon>
        <taxon>Apicomplexa</taxon>
        <taxon>Conoidasida</taxon>
        <taxon>Coccidia</taxon>
        <taxon>Eucoccidiorida</taxon>
        <taxon>Eimeriorina</taxon>
        <taxon>Cryptosporidiidae</taxon>
        <taxon>Cryptosporidium</taxon>
    </lineage>
</organism>
<evidence type="ECO:0000313" key="3">
    <source>
        <dbReference type="EMBL" id="POM83873.1"/>
    </source>
</evidence>
<comment type="caution">
    <text evidence="3">The sequence shown here is derived from an EMBL/GenBank/DDBJ whole genome shotgun (WGS) entry which is preliminary data.</text>
</comment>
<comment type="similarity">
    <text evidence="2">Belongs to the actin family.</text>
</comment>
<comment type="catalytic activity">
    <reaction evidence="1">
        <text>ATP + H2O = ADP + phosphate + H(+)</text>
        <dbReference type="Rhea" id="RHEA:13065"/>
        <dbReference type="ChEBI" id="CHEBI:15377"/>
        <dbReference type="ChEBI" id="CHEBI:15378"/>
        <dbReference type="ChEBI" id="CHEBI:30616"/>
        <dbReference type="ChEBI" id="CHEBI:43474"/>
        <dbReference type="ChEBI" id="CHEBI:456216"/>
    </reaction>
</comment>
<sequence length="389" mass="45192">MDEIGTNKNYIIILLGRRHVKAGFSKKTEPFVILQTSELFSKCVDVLEMSENDDTNFSKESNYVTVFKDPINWKRSWSSLIRMLYTDYLMSNPKDYPVILLERPFFPIELSNYIKQILIENYQVPRVKRISEPIVSLFTTGFKTGIVVDIGTNETIVCPIFEGYPIEYNVKIINCGYDDFKKKFMNELFSQYKEKPEEDIIKEISNDLMDDIIFQSGIVNHELNDDIECNPNITDFTYENLIVKDKYINLVVDKNTRTKPFEIFFGDKAFPNSEVIHHIVLDGIIQVLLNSNIETRKELSQNILICGGLASVPGFERRVSSELRELIPNEKTLKPLTDHFFVTCPPISPFIRSYYGAALMLQHEKIHYNFENINLQRISFKLNTKLEIA</sequence>
<dbReference type="SMART" id="SM00268">
    <property type="entry name" value="ACTIN"/>
    <property type="match status" value="1"/>
</dbReference>
<keyword evidence="4" id="KW-1185">Reference proteome</keyword>
<dbReference type="Gene3D" id="3.90.640.10">
    <property type="entry name" value="Actin, Chain A, domain 4"/>
    <property type="match status" value="1"/>
</dbReference>
<reference evidence="3 4" key="1">
    <citation type="submission" date="2014-04" db="EMBL/GenBank/DDBJ databases">
        <title>Comparative Genomics of Cryptosporidium Species.</title>
        <authorList>
            <person name="Silva J.C."/>
            <person name="Su Q."/>
            <person name="Chalmers R."/>
            <person name="Chibucos M.C."/>
            <person name="Elwin K."/>
            <person name="Godinez A."/>
            <person name="Guo F."/>
            <person name="Huynh K."/>
            <person name="Orvis J."/>
            <person name="Ott S."/>
            <person name="Sadzewicz L."/>
            <person name="Sengamalay N."/>
            <person name="Shetty A."/>
            <person name="Sun M."/>
            <person name="Tallon L."/>
            <person name="Xiao L."/>
            <person name="Zhang H."/>
            <person name="Fraser C.M."/>
            <person name="Zhu G."/>
            <person name="Kissinger J."/>
            <person name="Widmer G."/>
        </authorList>
    </citation>
    <scope>NUCLEOTIDE SEQUENCE [LARGE SCALE GENOMIC DNA]</scope>
    <source>
        <strain evidence="3 4">UKMEL1</strain>
    </source>
</reference>